<dbReference type="EMBL" id="VSRR010070328">
    <property type="protein sequence ID" value="MPC86047.1"/>
    <property type="molecule type" value="Genomic_DNA"/>
</dbReference>
<name>A0A5B7IX68_PORTR</name>
<protein>
    <submittedName>
        <fullName evidence="2">Uncharacterized protein</fullName>
    </submittedName>
</protein>
<evidence type="ECO:0000313" key="2">
    <source>
        <dbReference type="EMBL" id="MPC86047.1"/>
    </source>
</evidence>
<gene>
    <name evidence="2" type="ORF">E2C01_080859</name>
</gene>
<proteinExistence type="predicted"/>
<feature type="compositionally biased region" description="Low complexity" evidence="1">
    <location>
        <begin position="39"/>
        <end position="48"/>
    </location>
</feature>
<sequence length="162" mass="17039">MVRPAPCCGTGVKCCEVAQETTQAGKNIPGRDGGGRGGAANPRAPAGGSDWMGLPAAQRPTAPSRLTLTQRRLERLHASYHTCLPSRPHATVKTELEWCGKQGGMVWPCVEAGGGSVAAAAAAAISGASSRCQTLDAPETSDRENQSWCNFCNHREIAYFRS</sequence>
<evidence type="ECO:0000256" key="1">
    <source>
        <dbReference type="SAM" id="MobiDB-lite"/>
    </source>
</evidence>
<feature type="region of interest" description="Disordered" evidence="1">
    <location>
        <begin position="24"/>
        <end position="61"/>
    </location>
</feature>
<dbReference type="Proteomes" id="UP000324222">
    <property type="component" value="Unassembled WGS sequence"/>
</dbReference>
<comment type="caution">
    <text evidence="2">The sequence shown here is derived from an EMBL/GenBank/DDBJ whole genome shotgun (WGS) entry which is preliminary data.</text>
</comment>
<reference evidence="2 3" key="1">
    <citation type="submission" date="2019-05" db="EMBL/GenBank/DDBJ databases">
        <title>Another draft genome of Portunus trituberculatus and its Hox gene families provides insights of decapod evolution.</title>
        <authorList>
            <person name="Jeong J.-H."/>
            <person name="Song I."/>
            <person name="Kim S."/>
            <person name="Choi T."/>
            <person name="Kim D."/>
            <person name="Ryu S."/>
            <person name="Kim W."/>
        </authorList>
    </citation>
    <scope>NUCLEOTIDE SEQUENCE [LARGE SCALE GENOMIC DNA]</scope>
    <source>
        <tissue evidence="2">Muscle</tissue>
    </source>
</reference>
<organism evidence="2 3">
    <name type="scientific">Portunus trituberculatus</name>
    <name type="common">Swimming crab</name>
    <name type="synonym">Neptunus trituberculatus</name>
    <dbReference type="NCBI Taxonomy" id="210409"/>
    <lineage>
        <taxon>Eukaryota</taxon>
        <taxon>Metazoa</taxon>
        <taxon>Ecdysozoa</taxon>
        <taxon>Arthropoda</taxon>
        <taxon>Crustacea</taxon>
        <taxon>Multicrustacea</taxon>
        <taxon>Malacostraca</taxon>
        <taxon>Eumalacostraca</taxon>
        <taxon>Eucarida</taxon>
        <taxon>Decapoda</taxon>
        <taxon>Pleocyemata</taxon>
        <taxon>Brachyura</taxon>
        <taxon>Eubrachyura</taxon>
        <taxon>Portunoidea</taxon>
        <taxon>Portunidae</taxon>
        <taxon>Portuninae</taxon>
        <taxon>Portunus</taxon>
    </lineage>
</organism>
<accession>A0A5B7IX68</accession>
<keyword evidence="3" id="KW-1185">Reference proteome</keyword>
<dbReference type="AlphaFoldDB" id="A0A5B7IX68"/>
<evidence type="ECO:0000313" key="3">
    <source>
        <dbReference type="Proteomes" id="UP000324222"/>
    </source>
</evidence>